<dbReference type="PANTHER" id="PTHR13043">
    <property type="entry name" value="EXOCYST COMPLEX COMPONENT SEC5"/>
    <property type="match status" value="1"/>
</dbReference>
<dbReference type="GO" id="GO:0006887">
    <property type="term" value="P:exocytosis"/>
    <property type="evidence" value="ECO:0007669"/>
    <property type="project" value="UniProtKB-KW"/>
</dbReference>
<dbReference type="Pfam" id="PF15469">
    <property type="entry name" value="Sec5"/>
    <property type="match status" value="1"/>
</dbReference>
<dbReference type="GO" id="GO:0006893">
    <property type="term" value="P:Golgi to plasma membrane transport"/>
    <property type="evidence" value="ECO:0007669"/>
    <property type="project" value="UniProtKB-UniRule"/>
</dbReference>
<sequence>MTGSFLENTVRLLLELETESDPVWHYLNIKNKRIRGLHEKCTFEHEVRMESLQNEIREQAMSGARWKNIQQGSSQSLDVNGNTHLVVEVDVEELTGKEVDAIGEKYIRPLTAVLIHHIPVFWKVPVSVLSGKFAKVC</sequence>
<accession>A0AAD3SD52</accession>
<evidence type="ECO:0000313" key="7">
    <source>
        <dbReference type="Proteomes" id="UP001279734"/>
    </source>
</evidence>
<dbReference type="GO" id="GO:0015031">
    <property type="term" value="P:protein transport"/>
    <property type="evidence" value="ECO:0007669"/>
    <property type="project" value="UniProtKB-KW"/>
</dbReference>
<evidence type="ECO:0000256" key="4">
    <source>
        <dbReference type="RuleBase" id="RU365069"/>
    </source>
</evidence>
<evidence type="ECO:0000259" key="5">
    <source>
        <dbReference type="Pfam" id="PF15469"/>
    </source>
</evidence>
<dbReference type="GO" id="GO:0000145">
    <property type="term" value="C:exocyst"/>
    <property type="evidence" value="ECO:0007669"/>
    <property type="project" value="UniProtKB-UniRule"/>
</dbReference>
<keyword evidence="7" id="KW-1185">Reference proteome</keyword>
<gene>
    <name evidence="6" type="ORF">Nepgr_010446</name>
</gene>
<dbReference type="InterPro" id="IPR039481">
    <property type="entry name" value="EXOC2/Sec5_N_dom"/>
</dbReference>
<dbReference type="Proteomes" id="UP001279734">
    <property type="component" value="Unassembled WGS sequence"/>
</dbReference>
<evidence type="ECO:0000256" key="3">
    <source>
        <dbReference type="ARBA" id="ARBA00022483"/>
    </source>
</evidence>
<keyword evidence="4" id="KW-0653">Protein transport</keyword>
<dbReference type="AlphaFoldDB" id="A0AAD3SD52"/>
<dbReference type="PANTHER" id="PTHR13043:SF1">
    <property type="entry name" value="EXOCYST COMPLEX COMPONENT 2"/>
    <property type="match status" value="1"/>
</dbReference>
<keyword evidence="2 4" id="KW-0813">Transport</keyword>
<dbReference type="EMBL" id="BSYO01000008">
    <property type="protein sequence ID" value="GMH08606.1"/>
    <property type="molecule type" value="Genomic_DNA"/>
</dbReference>
<comment type="similarity">
    <text evidence="1 4">Belongs to the SEC5 family.</text>
</comment>
<proteinExistence type="inferred from homology"/>
<name>A0AAD3SD52_NEPGR</name>
<comment type="function">
    <text evidence="4">Component of the exocyst complex involved in the docking of exocytic vesicles with fusion sites on the plasma membrane.</text>
</comment>
<organism evidence="6 7">
    <name type="scientific">Nepenthes gracilis</name>
    <name type="common">Slender pitcher plant</name>
    <dbReference type="NCBI Taxonomy" id="150966"/>
    <lineage>
        <taxon>Eukaryota</taxon>
        <taxon>Viridiplantae</taxon>
        <taxon>Streptophyta</taxon>
        <taxon>Embryophyta</taxon>
        <taxon>Tracheophyta</taxon>
        <taxon>Spermatophyta</taxon>
        <taxon>Magnoliopsida</taxon>
        <taxon>eudicotyledons</taxon>
        <taxon>Gunneridae</taxon>
        <taxon>Pentapetalae</taxon>
        <taxon>Caryophyllales</taxon>
        <taxon>Nepenthaceae</taxon>
        <taxon>Nepenthes</taxon>
    </lineage>
</organism>
<feature type="domain" description="Exocyst complex component EXOC2/Sec5 N-terminal" evidence="5">
    <location>
        <begin position="6"/>
        <end position="135"/>
    </location>
</feature>
<reference evidence="6" key="1">
    <citation type="submission" date="2023-05" db="EMBL/GenBank/DDBJ databases">
        <title>Nepenthes gracilis genome sequencing.</title>
        <authorList>
            <person name="Fukushima K."/>
        </authorList>
    </citation>
    <scope>NUCLEOTIDE SEQUENCE</scope>
    <source>
        <strain evidence="6">SING2019-196</strain>
    </source>
</reference>
<evidence type="ECO:0000313" key="6">
    <source>
        <dbReference type="EMBL" id="GMH08606.1"/>
    </source>
</evidence>
<evidence type="ECO:0000256" key="2">
    <source>
        <dbReference type="ARBA" id="ARBA00022448"/>
    </source>
</evidence>
<evidence type="ECO:0000256" key="1">
    <source>
        <dbReference type="ARBA" id="ARBA00010578"/>
    </source>
</evidence>
<dbReference type="InterPro" id="IPR029175">
    <property type="entry name" value="EXOC2/Sec5"/>
</dbReference>
<protein>
    <recommendedName>
        <fullName evidence="4">Exocyst complex component SEC5</fullName>
    </recommendedName>
</protein>
<keyword evidence="3 4" id="KW-0268">Exocytosis</keyword>
<comment type="caution">
    <text evidence="6">The sequence shown here is derived from an EMBL/GenBank/DDBJ whole genome shotgun (WGS) entry which is preliminary data.</text>
</comment>
<comment type="subunit">
    <text evidence="4">Component of the exocyst complex.</text>
</comment>